<organism evidence="17 18">
    <name type="scientific">Vibrio owensii CAIM 1854 = LMG 25443</name>
    <dbReference type="NCBI Taxonomy" id="1229493"/>
    <lineage>
        <taxon>Bacteria</taxon>
        <taxon>Pseudomonadati</taxon>
        <taxon>Pseudomonadota</taxon>
        <taxon>Gammaproteobacteria</taxon>
        <taxon>Vibrionales</taxon>
        <taxon>Vibrionaceae</taxon>
        <taxon>Vibrio</taxon>
    </lineage>
</organism>
<dbReference type="PATRIC" id="fig|1229493.5.peg.241"/>
<keyword evidence="13 14" id="KW-0342">GTP-binding</keyword>
<comment type="caution">
    <text evidence="17">The sequence shown here is derived from an EMBL/GenBank/DDBJ whole genome shotgun (WGS) entry which is preliminary data.</text>
</comment>
<gene>
    <name evidence="17" type="ORF">H735_05890</name>
</gene>
<evidence type="ECO:0000313" key="18">
    <source>
        <dbReference type="Proteomes" id="UP000031586"/>
    </source>
</evidence>
<keyword evidence="12 14" id="KW-0067">ATP-binding</keyword>
<dbReference type="UniPathway" id="UPA00148">
    <property type="reaction ID" value="UER00236"/>
</dbReference>
<dbReference type="GO" id="GO:0005524">
    <property type="term" value="F:ATP binding"/>
    <property type="evidence" value="ECO:0007669"/>
    <property type="project" value="UniProtKB-UniRule"/>
</dbReference>
<evidence type="ECO:0000256" key="15">
    <source>
        <dbReference type="PIRSR" id="PIRSR006135-1"/>
    </source>
</evidence>
<feature type="binding site" evidence="16">
    <location>
        <begin position="53"/>
        <end position="56"/>
    </location>
    <ligand>
        <name>GTP</name>
        <dbReference type="ChEBI" id="CHEBI:37565"/>
    </ligand>
</feature>
<evidence type="ECO:0000256" key="12">
    <source>
        <dbReference type="ARBA" id="ARBA00022840"/>
    </source>
</evidence>
<dbReference type="PIRSF" id="PIRSF006135">
    <property type="entry name" value="CobU"/>
    <property type="match status" value="1"/>
</dbReference>
<dbReference type="InterPro" id="IPR003203">
    <property type="entry name" value="CobU/CobP"/>
</dbReference>
<dbReference type="NCBIfam" id="NF004469">
    <property type="entry name" value="PRK05800.1"/>
    <property type="match status" value="1"/>
</dbReference>
<keyword evidence="8 14" id="KW-0169">Cobalamin biosynthesis</keyword>
<dbReference type="EMBL" id="JPRD01000011">
    <property type="protein sequence ID" value="KIF53915.1"/>
    <property type="molecule type" value="Genomic_DNA"/>
</dbReference>
<evidence type="ECO:0000256" key="1">
    <source>
        <dbReference type="ARBA" id="ARBA00000312"/>
    </source>
</evidence>
<comment type="pathway">
    <text evidence="6 14">Cofactor biosynthesis; adenosylcobalamin biosynthesis; adenosylcobalamin from cob(II)yrinate a,c-diamide: step 5/7.</text>
</comment>
<feature type="binding site" evidence="16">
    <location>
        <position position="85"/>
    </location>
    <ligand>
        <name>GTP</name>
        <dbReference type="ChEBI" id="CHEBI:37565"/>
    </ligand>
</feature>
<evidence type="ECO:0000256" key="7">
    <source>
        <dbReference type="ARBA" id="ARBA00007490"/>
    </source>
</evidence>
<reference evidence="17 18" key="1">
    <citation type="submission" date="2014-07" db="EMBL/GenBank/DDBJ databases">
        <title>Unique and conserved regions in Vibrio harveyi and related species in comparison with the shrimp pathogen Vibrio harveyi CAIM 1792.</title>
        <authorList>
            <person name="Espinoza-Valles I."/>
            <person name="Vora G."/>
            <person name="Leekitcharoenphon P."/>
            <person name="Ussery D."/>
            <person name="Hoj L."/>
            <person name="Gomez-Gil B."/>
        </authorList>
    </citation>
    <scope>NUCLEOTIDE SEQUENCE [LARGE SCALE GENOMIC DNA]</scope>
    <source>
        <strain evidence="18">CAIM 1854 / LMG 25443</strain>
    </source>
</reference>
<comment type="catalytic activity">
    <reaction evidence="3">
        <text>adenosylcob(III)inamide + GTP = adenosylcob(III)inamide phosphate + GDP + H(+)</text>
        <dbReference type="Rhea" id="RHEA:15765"/>
        <dbReference type="ChEBI" id="CHEBI:2480"/>
        <dbReference type="ChEBI" id="CHEBI:15378"/>
        <dbReference type="ChEBI" id="CHEBI:37565"/>
        <dbReference type="ChEBI" id="CHEBI:58189"/>
        <dbReference type="ChEBI" id="CHEBI:58502"/>
        <dbReference type="EC" id="2.7.1.156"/>
    </reaction>
</comment>
<accession>A0A0C1ZA47</accession>
<sequence>MKQLILGGARSGKSSLAESRAQQWAQNKNGTLHYVATALPFDDEMRQRIAHHKQQRGAGWIEHECPRNLPELICEFSSQDVVLVDCLTLWLNNWIFELGDDCCNERLEEQIELLVNAAAQAEATLIFVSNEVGMGIVPLGTVSRYFVDNAGRMNQKLATVCERVTFVAAGLPLELKPQEGKR</sequence>
<comment type="catalytic activity">
    <reaction evidence="2 14">
        <text>adenosylcob(III)inamide phosphate + GTP + H(+) = adenosylcob(III)inamide-GDP + diphosphate</text>
        <dbReference type="Rhea" id="RHEA:22712"/>
        <dbReference type="ChEBI" id="CHEBI:15378"/>
        <dbReference type="ChEBI" id="CHEBI:33019"/>
        <dbReference type="ChEBI" id="CHEBI:37565"/>
        <dbReference type="ChEBI" id="CHEBI:58502"/>
        <dbReference type="ChEBI" id="CHEBI:60487"/>
        <dbReference type="EC" id="2.7.7.62"/>
    </reaction>
</comment>
<dbReference type="GO" id="GO:0005525">
    <property type="term" value="F:GTP binding"/>
    <property type="evidence" value="ECO:0007669"/>
    <property type="project" value="UniProtKB-UniRule"/>
</dbReference>
<evidence type="ECO:0000256" key="11">
    <source>
        <dbReference type="ARBA" id="ARBA00022777"/>
    </source>
</evidence>
<evidence type="ECO:0000256" key="4">
    <source>
        <dbReference type="ARBA" id="ARBA00003889"/>
    </source>
</evidence>
<proteinExistence type="inferred from homology"/>
<dbReference type="PANTHER" id="PTHR34848:SF1">
    <property type="entry name" value="BIFUNCTIONAL ADENOSYLCOBALAMIN BIOSYNTHESIS PROTEIN COBU"/>
    <property type="match status" value="1"/>
</dbReference>
<dbReference type="EC" id="2.7.1.156" evidence="14"/>
<comment type="function">
    <text evidence="4 14">Catalyzes ATP-dependent phosphorylation of adenosylcobinamide and addition of GMP to adenosylcobinamide phosphate.</text>
</comment>
<dbReference type="SUPFAM" id="SSF52540">
    <property type="entry name" value="P-loop containing nucleoside triphosphate hydrolases"/>
    <property type="match status" value="1"/>
</dbReference>
<dbReference type="AlphaFoldDB" id="A0A0C1ZA47"/>
<evidence type="ECO:0000256" key="8">
    <source>
        <dbReference type="ARBA" id="ARBA00022573"/>
    </source>
</evidence>
<dbReference type="CDD" id="cd00544">
    <property type="entry name" value="CobU"/>
    <property type="match status" value="1"/>
</dbReference>
<evidence type="ECO:0000256" key="5">
    <source>
        <dbReference type="ARBA" id="ARBA00004692"/>
    </source>
</evidence>
<feature type="binding site" evidence="16">
    <location>
        <begin position="7"/>
        <end position="14"/>
    </location>
    <ligand>
        <name>GTP</name>
        <dbReference type="ChEBI" id="CHEBI:37565"/>
    </ligand>
</feature>
<dbReference type="GO" id="GO:0008820">
    <property type="term" value="F:cobinamide phosphate guanylyltransferase activity"/>
    <property type="evidence" value="ECO:0007669"/>
    <property type="project" value="UniProtKB-UniRule"/>
</dbReference>
<dbReference type="Gene3D" id="3.40.50.300">
    <property type="entry name" value="P-loop containing nucleotide triphosphate hydrolases"/>
    <property type="match status" value="1"/>
</dbReference>
<evidence type="ECO:0000256" key="9">
    <source>
        <dbReference type="ARBA" id="ARBA00022679"/>
    </source>
</evidence>
<evidence type="ECO:0000256" key="16">
    <source>
        <dbReference type="PIRSR" id="PIRSR006135-2"/>
    </source>
</evidence>
<evidence type="ECO:0000256" key="6">
    <source>
        <dbReference type="ARBA" id="ARBA00005159"/>
    </source>
</evidence>
<feature type="binding site" evidence="16">
    <location>
        <position position="64"/>
    </location>
    <ligand>
        <name>GTP</name>
        <dbReference type="ChEBI" id="CHEBI:37565"/>
    </ligand>
</feature>
<dbReference type="RefSeq" id="WP_020197790.1">
    <property type="nucleotide sequence ID" value="NZ_BAOH01000140.1"/>
</dbReference>
<feature type="binding site" evidence="16">
    <location>
        <begin position="36"/>
        <end position="38"/>
    </location>
    <ligand>
        <name>GTP</name>
        <dbReference type="ChEBI" id="CHEBI:37565"/>
    </ligand>
</feature>
<dbReference type="GO" id="GO:0009236">
    <property type="term" value="P:cobalamin biosynthetic process"/>
    <property type="evidence" value="ECO:0007669"/>
    <property type="project" value="UniProtKB-UniRule"/>
</dbReference>
<keyword evidence="9 14" id="KW-0808">Transferase</keyword>
<evidence type="ECO:0000256" key="14">
    <source>
        <dbReference type="PIRNR" id="PIRNR006135"/>
    </source>
</evidence>
<evidence type="ECO:0000256" key="13">
    <source>
        <dbReference type="ARBA" id="ARBA00023134"/>
    </source>
</evidence>
<dbReference type="EC" id="2.7.7.62" evidence="14"/>
<dbReference type="InterPro" id="IPR027417">
    <property type="entry name" value="P-loop_NTPase"/>
</dbReference>
<protein>
    <recommendedName>
        <fullName evidence="14">Bifunctional adenosylcobalamin biosynthesis protein</fullName>
        <ecNumber evidence="14">2.7.1.156</ecNumber>
        <ecNumber evidence="14">2.7.7.62</ecNumber>
    </recommendedName>
</protein>
<name>A0A0C1ZA47_9VIBR</name>
<dbReference type="Pfam" id="PF02283">
    <property type="entry name" value="CobU"/>
    <property type="match status" value="1"/>
</dbReference>
<dbReference type="PANTHER" id="PTHR34848">
    <property type="match status" value="1"/>
</dbReference>
<evidence type="ECO:0000313" key="17">
    <source>
        <dbReference type="EMBL" id="KIF53915.1"/>
    </source>
</evidence>
<comment type="similarity">
    <text evidence="7 14">Belongs to the CobU/CobP family.</text>
</comment>
<keyword evidence="11 14" id="KW-0418">Kinase</keyword>
<dbReference type="GO" id="GO:0043752">
    <property type="term" value="F:adenosylcobinamide kinase activity"/>
    <property type="evidence" value="ECO:0007669"/>
    <property type="project" value="UniProtKB-EC"/>
</dbReference>
<comment type="pathway">
    <text evidence="5 14">Cofactor biosynthesis; adenosylcobalamin biosynthesis; adenosylcobalamin from cob(II)yrinate a,c-diamide: step 6/7.</text>
</comment>
<keyword evidence="10 14" id="KW-0547">Nucleotide-binding</keyword>
<dbReference type="Proteomes" id="UP000031586">
    <property type="component" value="Unassembled WGS sequence"/>
</dbReference>
<evidence type="ECO:0000256" key="3">
    <source>
        <dbReference type="ARBA" id="ARBA00001522"/>
    </source>
</evidence>
<evidence type="ECO:0000256" key="10">
    <source>
        <dbReference type="ARBA" id="ARBA00022741"/>
    </source>
</evidence>
<feature type="active site" description="GMP-histidine intermediate" evidence="15">
    <location>
        <position position="52"/>
    </location>
</feature>
<evidence type="ECO:0000256" key="2">
    <source>
        <dbReference type="ARBA" id="ARBA00000711"/>
    </source>
</evidence>
<comment type="catalytic activity">
    <reaction evidence="1 14">
        <text>adenosylcob(III)inamide + ATP = adenosylcob(III)inamide phosphate + ADP + H(+)</text>
        <dbReference type="Rhea" id="RHEA:15769"/>
        <dbReference type="ChEBI" id="CHEBI:2480"/>
        <dbReference type="ChEBI" id="CHEBI:15378"/>
        <dbReference type="ChEBI" id="CHEBI:30616"/>
        <dbReference type="ChEBI" id="CHEBI:58502"/>
        <dbReference type="ChEBI" id="CHEBI:456216"/>
        <dbReference type="EC" id="2.7.1.156"/>
    </reaction>
</comment>